<evidence type="ECO:0000256" key="1">
    <source>
        <dbReference type="SAM" id="MobiDB-lite"/>
    </source>
</evidence>
<proteinExistence type="predicted"/>
<dbReference type="Proteomes" id="UP000245956">
    <property type="component" value="Unassembled WGS sequence"/>
</dbReference>
<accession>A0A2U3E0R2</accession>
<evidence type="ECO:0000313" key="2">
    <source>
        <dbReference type="EMBL" id="PWI68077.1"/>
    </source>
</evidence>
<organism evidence="2 3">
    <name type="scientific">Purpureocillium lilacinum</name>
    <name type="common">Paecilomyces lilacinus</name>
    <dbReference type="NCBI Taxonomy" id="33203"/>
    <lineage>
        <taxon>Eukaryota</taxon>
        <taxon>Fungi</taxon>
        <taxon>Dikarya</taxon>
        <taxon>Ascomycota</taxon>
        <taxon>Pezizomycotina</taxon>
        <taxon>Sordariomycetes</taxon>
        <taxon>Hypocreomycetidae</taxon>
        <taxon>Hypocreales</taxon>
        <taxon>Ophiocordycipitaceae</taxon>
        <taxon>Purpureocillium</taxon>
    </lineage>
</organism>
<evidence type="ECO:0000313" key="3">
    <source>
        <dbReference type="Proteomes" id="UP000245956"/>
    </source>
</evidence>
<comment type="caution">
    <text evidence="2">The sequence shown here is derived from an EMBL/GenBank/DDBJ whole genome shotgun (WGS) entry which is preliminary data.</text>
</comment>
<protein>
    <submittedName>
        <fullName evidence="2">Uncharacterized protein</fullName>
    </submittedName>
</protein>
<name>A0A2U3E0R2_PURLI</name>
<sequence>MHVFLPESSLSPHARIDQAGRGNSRRALSKSAVAEVAAQSVARGPLAIQPAMSTVVRGEMADIDAFAEHQARAEACVLMPPVK</sequence>
<feature type="region of interest" description="Disordered" evidence="1">
    <location>
        <begin position="1"/>
        <end position="24"/>
    </location>
</feature>
<gene>
    <name evidence="2" type="ORF">PCL_02478</name>
</gene>
<dbReference type="EMBL" id="LCWV01000016">
    <property type="protein sequence ID" value="PWI68077.1"/>
    <property type="molecule type" value="Genomic_DNA"/>
</dbReference>
<dbReference type="AlphaFoldDB" id="A0A2U3E0R2"/>
<reference evidence="2 3" key="1">
    <citation type="journal article" date="2016" name="Front. Microbiol.">
        <title>Genome and transcriptome sequences reveal the specific parasitism of the nematophagous Purpureocillium lilacinum 36-1.</title>
        <authorList>
            <person name="Xie J."/>
            <person name="Li S."/>
            <person name="Mo C."/>
            <person name="Xiao X."/>
            <person name="Peng D."/>
            <person name="Wang G."/>
            <person name="Xiao Y."/>
        </authorList>
    </citation>
    <scope>NUCLEOTIDE SEQUENCE [LARGE SCALE GENOMIC DNA]</scope>
    <source>
        <strain evidence="2 3">36-1</strain>
    </source>
</reference>